<organism evidence="1 2">
    <name type="scientific">Datura stramonium</name>
    <name type="common">Jimsonweed</name>
    <name type="synonym">Common thornapple</name>
    <dbReference type="NCBI Taxonomy" id="4076"/>
    <lineage>
        <taxon>Eukaryota</taxon>
        <taxon>Viridiplantae</taxon>
        <taxon>Streptophyta</taxon>
        <taxon>Embryophyta</taxon>
        <taxon>Tracheophyta</taxon>
        <taxon>Spermatophyta</taxon>
        <taxon>Magnoliopsida</taxon>
        <taxon>eudicotyledons</taxon>
        <taxon>Gunneridae</taxon>
        <taxon>Pentapetalae</taxon>
        <taxon>asterids</taxon>
        <taxon>lamiids</taxon>
        <taxon>Solanales</taxon>
        <taxon>Solanaceae</taxon>
        <taxon>Solanoideae</taxon>
        <taxon>Datureae</taxon>
        <taxon>Datura</taxon>
    </lineage>
</organism>
<keyword evidence="2" id="KW-1185">Reference proteome</keyword>
<evidence type="ECO:0000313" key="2">
    <source>
        <dbReference type="Proteomes" id="UP000823775"/>
    </source>
</evidence>
<protein>
    <submittedName>
        <fullName evidence="1">Uncharacterized protein</fullName>
    </submittedName>
</protein>
<sequence>MEIKVGTIMRKITMTGYSGREQATRSWKTTIKRPISIKDINKEETTLDSTEAVDYARGRRDTVQYLRTEVCNAPQSLSTKVHDAPSEYHRKAHDAAPLACPEICNTKVEVAENKHSPVSGKKPTNYTR</sequence>
<proteinExistence type="predicted"/>
<dbReference type="EMBL" id="JACEIK010005778">
    <property type="protein sequence ID" value="MCE0482188.1"/>
    <property type="molecule type" value="Genomic_DNA"/>
</dbReference>
<accession>A0ABS8VSU4</accession>
<comment type="caution">
    <text evidence="1">The sequence shown here is derived from an EMBL/GenBank/DDBJ whole genome shotgun (WGS) entry which is preliminary data.</text>
</comment>
<dbReference type="Proteomes" id="UP000823775">
    <property type="component" value="Unassembled WGS sequence"/>
</dbReference>
<name>A0ABS8VSU4_DATST</name>
<gene>
    <name evidence="1" type="ORF">HAX54_040657</name>
</gene>
<evidence type="ECO:0000313" key="1">
    <source>
        <dbReference type="EMBL" id="MCE0482188.1"/>
    </source>
</evidence>
<reference evidence="1 2" key="1">
    <citation type="journal article" date="2021" name="BMC Genomics">
        <title>Datura genome reveals duplications of psychoactive alkaloid biosynthetic genes and high mutation rate following tissue culture.</title>
        <authorList>
            <person name="Rajewski A."/>
            <person name="Carter-House D."/>
            <person name="Stajich J."/>
            <person name="Litt A."/>
        </authorList>
    </citation>
    <scope>NUCLEOTIDE SEQUENCE [LARGE SCALE GENOMIC DNA]</scope>
    <source>
        <strain evidence="1">AR-01</strain>
    </source>
</reference>